<dbReference type="Gene3D" id="3.20.20.120">
    <property type="entry name" value="Enolase-like C-terminal domain"/>
    <property type="match status" value="1"/>
</dbReference>
<dbReference type="InterPro" id="IPR029017">
    <property type="entry name" value="Enolase-like_N"/>
</dbReference>
<evidence type="ECO:0000259" key="8">
    <source>
        <dbReference type="SMART" id="SM00922"/>
    </source>
</evidence>
<dbReference type="SMART" id="SM00922">
    <property type="entry name" value="MR_MLE"/>
    <property type="match status" value="1"/>
</dbReference>
<dbReference type="GO" id="GO:0043748">
    <property type="term" value="F:O-succinylbenzoate synthase activity"/>
    <property type="evidence" value="ECO:0007669"/>
    <property type="project" value="UniProtKB-EC"/>
</dbReference>
<reference evidence="9 10" key="1">
    <citation type="submission" date="2018-10" db="EMBL/GenBank/DDBJ databases">
        <title>Phylogenomics of Brevibacillus.</title>
        <authorList>
            <person name="Dunlap C."/>
        </authorList>
    </citation>
    <scope>NUCLEOTIDE SEQUENCE [LARGE SCALE GENOMIC DNA]</scope>
    <source>
        <strain evidence="9 10">JCM 12215</strain>
    </source>
</reference>
<evidence type="ECO:0000256" key="2">
    <source>
        <dbReference type="ARBA" id="ARBA00022428"/>
    </source>
</evidence>
<dbReference type="UniPathway" id="UPA01057">
    <property type="reaction ID" value="UER00165"/>
</dbReference>
<evidence type="ECO:0000313" key="10">
    <source>
        <dbReference type="Proteomes" id="UP000282028"/>
    </source>
</evidence>
<dbReference type="Gene3D" id="3.30.390.10">
    <property type="entry name" value="Enolase-like, N-terminal domain"/>
    <property type="match status" value="1"/>
</dbReference>
<dbReference type="UniPathway" id="UPA00079"/>
<evidence type="ECO:0000256" key="5">
    <source>
        <dbReference type="ARBA" id="ARBA00023239"/>
    </source>
</evidence>
<evidence type="ECO:0000256" key="3">
    <source>
        <dbReference type="ARBA" id="ARBA00022723"/>
    </source>
</evidence>
<dbReference type="InterPro" id="IPR036849">
    <property type="entry name" value="Enolase-like_C_sf"/>
</dbReference>
<dbReference type="Proteomes" id="UP000282028">
    <property type="component" value="Unassembled WGS sequence"/>
</dbReference>
<dbReference type="EMBL" id="RHHR01000048">
    <property type="protein sequence ID" value="RNB68009.1"/>
    <property type="molecule type" value="Genomic_DNA"/>
</dbReference>
<evidence type="ECO:0000256" key="4">
    <source>
        <dbReference type="ARBA" id="ARBA00022842"/>
    </source>
</evidence>
<dbReference type="GO" id="GO:0016854">
    <property type="term" value="F:racemase and epimerase activity"/>
    <property type="evidence" value="ECO:0007669"/>
    <property type="project" value="UniProtKB-ARBA"/>
</dbReference>
<comment type="function">
    <text evidence="7">Converts 2-succinyl-6-hydroxy-2,4-cyclohexadiene-1-carboxylate (SHCHC) to 2-succinylbenzoate (OSB).</text>
</comment>
<keyword evidence="10" id="KW-1185">Reference proteome</keyword>
<dbReference type="SFLD" id="SFLDF00009">
    <property type="entry name" value="o-succinylbenzoate_synthase"/>
    <property type="match status" value="1"/>
</dbReference>
<feature type="binding site" evidence="7">
    <location>
        <position position="214"/>
    </location>
    <ligand>
        <name>Mg(2+)</name>
        <dbReference type="ChEBI" id="CHEBI:18420"/>
    </ligand>
</feature>
<feature type="active site" description="Proton donor" evidence="7">
    <location>
        <position position="164"/>
    </location>
</feature>
<dbReference type="InterPro" id="IPR010197">
    <property type="entry name" value="OSBS/NAAAR"/>
</dbReference>
<dbReference type="EC" id="4.2.1.113" evidence="6 7"/>
<evidence type="ECO:0000256" key="7">
    <source>
        <dbReference type="HAMAP-Rule" id="MF_01933"/>
    </source>
</evidence>
<keyword evidence="5 7" id="KW-0456">Lyase</keyword>
<feature type="binding site" evidence="7">
    <location>
        <position position="189"/>
    </location>
    <ligand>
        <name>Mg(2+)</name>
        <dbReference type="ChEBI" id="CHEBI:18420"/>
    </ligand>
</feature>
<dbReference type="InterPro" id="IPR013342">
    <property type="entry name" value="Mandelate_racemase_C"/>
</dbReference>
<keyword evidence="2 7" id="KW-0474">Menaquinone biosynthesis</keyword>
<accession>A0A3M8BXD3</accession>
<gene>
    <name evidence="7 9" type="primary">menC</name>
    <name evidence="9" type="ORF">EDM52_21630</name>
</gene>
<dbReference type="InterPro" id="IPR013341">
    <property type="entry name" value="Mandelate_racemase_N_dom"/>
</dbReference>
<dbReference type="HAMAP" id="MF_01933">
    <property type="entry name" value="MenC_2"/>
    <property type="match status" value="1"/>
</dbReference>
<dbReference type="Pfam" id="PF13378">
    <property type="entry name" value="MR_MLE_C"/>
    <property type="match status" value="1"/>
</dbReference>
<dbReference type="SUPFAM" id="SSF51604">
    <property type="entry name" value="Enolase C-terminal domain-like"/>
    <property type="match status" value="1"/>
</dbReference>
<dbReference type="SFLD" id="SFLDG00180">
    <property type="entry name" value="muconate_cycloisomerase"/>
    <property type="match status" value="1"/>
</dbReference>
<comment type="pathway">
    <text evidence="7">Quinol/quinone metabolism; menaquinone biosynthesis.</text>
</comment>
<dbReference type="InterPro" id="IPR047585">
    <property type="entry name" value="MenC"/>
</dbReference>
<sequence length="375" mass="42200">MKIERVILRRLRMDLVRPFTTSLGTERDREFIVVEIQNDAGISGWAESVTCADPYYNEETVKTNWHIMEEFLIPILQREQLEHPDDVSRLFSHIRRNNMAKAALEGAIWDLYAKENKMSLASALGGVKKEIEVGVSIGIQDSTDDLLGKVEQGLSDGYRRIKIKIKPGWDVEVVRSVRKEFPSIPLMVDANSAYTLKDIDHLARLDEFSLMMIEQPLAHDDVIDHATLQARMQTPICLDESIHSLEDARKAIQLGSAKIINMKIGRVGGLTEAKKIHDLCESHGVPMWCGGMLESGIGRAHNIAITSLSNFTLPGDTAASSNYWFADIITPEVTVNKGIIRVPEDVGIGYHPDLKKMKTVTLEEKEFTFDRTFQI</sequence>
<name>A0A3M8BXD3_9BACL</name>
<feature type="binding site" evidence="7">
    <location>
        <position position="239"/>
    </location>
    <ligand>
        <name>Mg(2+)</name>
        <dbReference type="ChEBI" id="CHEBI:18420"/>
    </ligand>
</feature>
<evidence type="ECO:0000256" key="6">
    <source>
        <dbReference type="ARBA" id="ARBA00029491"/>
    </source>
</evidence>
<dbReference type="RefSeq" id="WP_122911007.1">
    <property type="nucleotide sequence ID" value="NZ_CBCSBE010000040.1"/>
</dbReference>
<feature type="active site" description="Proton acceptor" evidence="7">
    <location>
        <position position="263"/>
    </location>
</feature>
<comment type="pathway">
    <text evidence="7">Quinol/quinone metabolism; 1,4-dihydroxy-2-naphthoate biosynthesis; 1,4-dihydroxy-2-naphthoate from chorismate: step 4/7.</text>
</comment>
<dbReference type="CDD" id="cd03317">
    <property type="entry name" value="NAAAR"/>
    <property type="match status" value="1"/>
</dbReference>
<dbReference type="SUPFAM" id="SSF54826">
    <property type="entry name" value="Enolase N-terminal domain-like"/>
    <property type="match status" value="1"/>
</dbReference>
<feature type="domain" description="Mandelate racemase/muconate lactonizing enzyme C-terminal" evidence="8">
    <location>
        <begin position="143"/>
        <end position="235"/>
    </location>
</feature>
<protein>
    <recommendedName>
        <fullName evidence="6 7">o-succinylbenzoate synthase</fullName>
        <shortName evidence="7">OSB synthase</shortName>
        <shortName evidence="7">OSBS</shortName>
        <ecNumber evidence="6 7">4.2.1.113</ecNumber>
    </recommendedName>
    <alternativeName>
        <fullName evidence="7">4-(2'-carboxyphenyl)-4-oxybutyric acid synthase</fullName>
    </alternativeName>
    <alternativeName>
        <fullName evidence="7">o-succinylbenzoic acid synthase</fullName>
    </alternativeName>
</protein>
<dbReference type="GO" id="GO:0009234">
    <property type="term" value="P:menaquinone biosynthetic process"/>
    <property type="evidence" value="ECO:0007669"/>
    <property type="project" value="UniProtKB-UniRule"/>
</dbReference>
<organism evidence="9 10">
    <name type="scientific">Brevibacillus invocatus</name>
    <dbReference type="NCBI Taxonomy" id="173959"/>
    <lineage>
        <taxon>Bacteria</taxon>
        <taxon>Bacillati</taxon>
        <taxon>Bacillota</taxon>
        <taxon>Bacilli</taxon>
        <taxon>Bacillales</taxon>
        <taxon>Paenibacillaceae</taxon>
        <taxon>Brevibacillus</taxon>
    </lineage>
</organism>
<dbReference type="InterPro" id="IPR029065">
    <property type="entry name" value="Enolase_C-like"/>
</dbReference>
<comment type="catalytic activity">
    <reaction evidence="7">
        <text>(1R,6R)-6-hydroxy-2-succinyl-cyclohexa-2,4-diene-1-carboxylate = 2-succinylbenzoate + H2O</text>
        <dbReference type="Rhea" id="RHEA:10196"/>
        <dbReference type="ChEBI" id="CHEBI:15377"/>
        <dbReference type="ChEBI" id="CHEBI:18325"/>
        <dbReference type="ChEBI" id="CHEBI:58689"/>
        <dbReference type="EC" id="4.2.1.113"/>
    </reaction>
</comment>
<keyword evidence="3 7" id="KW-0479">Metal-binding</keyword>
<dbReference type="AlphaFoldDB" id="A0A3M8BXD3"/>
<dbReference type="SFLD" id="SFLDS00001">
    <property type="entry name" value="Enolase"/>
    <property type="match status" value="1"/>
</dbReference>
<comment type="caution">
    <text evidence="9">The sequence shown here is derived from an EMBL/GenBank/DDBJ whole genome shotgun (WGS) entry which is preliminary data.</text>
</comment>
<proteinExistence type="inferred from homology"/>
<comment type="similarity">
    <text evidence="7">Belongs to the mandelate racemase/muconate lactonizing enzyme family. MenC type 2 subfamily.</text>
</comment>
<dbReference type="PANTHER" id="PTHR48073:SF5">
    <property type="entry name" value="O-SUCCINYLBENZOATE SYNTHASE"/>
    <property type="match status" value="1"/>
</dbReference>
<dbReference type="OrthoDB" id="9774531at2"/>
<dbReference type="PANTHER" id="PTHR48073">
    <property type="entry name" value="O-SUCCINYLBENZOATE SYNTHASE-RELATED"/>
    <property type="match status" value="1"/>
</dbReference>
<keyword evidence="4 7" id="KW-0460">Magnesium</keyword>
<comment type="cofactor">
    <cofactor evidence="1 7">
        <name>a divalent metal cation</name>
        <dbReference type="ChEBI" id="CHEBI:60240"/>
    </cofactor>
</comment>
<dbReference type="NCBIfam" id="TIGR01928">
    <property type="entry name" value="menC_lowGC_arch"/>
    <property type="match status" value="1"/>
</dbReference>
<evidence type="ECO:0000256" key="1">
    <source>
        <dbReference type="ARBA" id="ARBA00001968"/>
    </source>
</evidence>
<dbReference type="Pfam" id="PF02746">
    <property type="entry name" value="MR_MLE_N"/>
    <property type="match status" value="1"/>
</dbReference>
<evidence type="ECO:0000313" key="9">
    <source>
        <dbReference type="EMBL" id="RNB68009.1"/>
    </source>
</evidence>
<dbReference type="GO" id="GO:0000287">
    <property type="term" value="F:magnesium ion binding"/>
    <property type="evidence" value="ECO:0007669"/>
    <property type="project" value="UniProtKB-UniRule"/>
</dbReference>